<gene>
    <name evidence="8" type="primary">msrQ</name>
    <name evidence="10" type="ORF">SAMN05660831_02050</name>
</gene>
<keyword evidence="4 8" id="KW-0812">Transmembrane</keyword>
<evidence type="ECO:0000256" key="6">
    <source>
        <dbReference type="ARBA" id="ARBA00023004"/>
    </source>
</evidence>
<keyword evidence="8" id="KW-1003">Cell membrane</keyword>
<keyword evidence="7 8" id="KW-0472">Membrane</keyword>
<dbReference type="GO" id="GO:0005886">
    <property type="term" value="C:plasma membrane"/>
    <property type="evidence" value="ECO:0007669"/>
    <property type="project" value="UniProtKB-SubCell"/>
</dbReference>
<keyword evidence="3 8" id="KW-0349">Heme</keyword>
<proteinExistence type="inferred from homology"/>
<dbReference type="OrthoDB" id="9788328at2"/>
<dbReference type="InterPro" id="IPR013130">
    <property type="entry name" value="Fe3_Rdtase_TM_dom"/>
</dbReference>
<comment type="cofactor">
    <cofactor evidence="8">
        <name>heme b</name>
        <dbReference type="ChEBI" id="CHEBI:60344"/>
    </cofactor>
    <text evidence="8">Binds 1 heme b (iron(II)-protoporphyrin IX) group per subunit.</text>
</comment>
<reference evidence="10 11" key="1">
    <citation type="submission" date="2016-10" db="EMBL/GenBank/DDBJ databases">
        <authorList>
            <person name="de Groot N.N."/>
        </authorList>
    </citation>
    <scope>NUCLEOTIDE SEQUENCE [LARGE SCALE GENOMIC DNA]</scope>
    <source>
        <strain evidence="10 11">HL3</strain>
    </source>
</reference>
<dbReference type="HAMAP" id="MF_01207">
    <property type="entry name" value="MsrQ"/>
    <property type="match status" value="1"/>
</dbReference>
<dbReference type="Pfam" id="PF01794">
    <property type="entry name" value="Ferric_reduct"/>
    <property type="match status" value="1"/>
</dbReference>
<keyword evidence="6 8" id="KW-0408">Iron</keyword>
<evidence type="ECO:0000256" key="8">
    <source>
        <dbReference type="HAMAP-Rule" id="MF_01207"/>
    </source>
</evidence>
<comment type="similarity">
    <text evidence="8">Belongs to the MsrQ family.</text>
</comment>
<protein>
    <recommendedName>
        <fullName evidence="8">Protein-methionine-sulfoxide reductase heme-binding subunit MsrQ</fullName>
    </recommendedName>
    <alternativeName>
        <fullName evidence="8">Flavocytochrome MsrQ</fullName>
    </alternativeName>
</protein>
<dbReference type="RefSeq" id="WP_093428685.1">
    <property type="nucleotide sequence ID" value="NZ_FOMJ01000007.1"/>
</dbReference>
<keyword evidence="8" id="KW-0285">Flavoprotein</keyword>
<comment type="subcellular location">
    <subcellularLocation>
        <location evidence="8">Cell membrane</location>
        <topology evidence="8">Multi-pass membrane protein</topology>
    </subcellularLocation>
    <subcellularLocation>
        <location evidence="1">Membrane</location>
        <topology evidence="1">Multi-pass membrane protein</topology>
    </subcellularLocation>
</comment>
<dbReference type="Proteomes" id="UP000198611">
    <property type="component" value="Unassembled WGS sequence"/>
</dbReference>
<dbReference type="GO" id="GO:0046872">
    <property type="term" value="F:metal ion binding"/>
    <property type="evidence" value="ECO:0007669"/>
    <property type="project" value="UniProtKB-KW"/>
</dbReference>
<keyword evidence="8" id="KW-0288">FMN</keyword>
<keyword evidence="11" id="KW-1185">Reference proteome</keyword>
<keyword evidence="2 8" id="KW-0813">Transport</keyword>
<feature type="transmembrane region" description="Helical" evidence="8">
    <location>
        <begin position="152"/>
        <end position="169"/>
    </location>
</feature>
<dbReference type="GO" id="GO:0020037">
    <property type="term" value="F:heme binding"/>
    <property type="evidence" value="ECO:0007669"/>
    <property type="project" value="UniProtKB-UniRule"/>
</dbReference>
<evidence type="ECO:0000256" key="4">
    <source>
        <dbReference type="ARBA" id="ARBA00022692"/>
    </source>
</evidence>
<dbReference type="STRING" id="1123397.SAMN05660831_02050"/>
<feature type="transmembrane region" description="Helical" evidence="8">
    <location>
        <begin position="49"/>
        <end position="66"/>
    </location>
</feature>
<dbReference type="GO" id="GO:0010181">
    <property type="term" value="F:FMN binding"/>
    <property type="evidence" value="ECO:0007669"/>
    <property type="project" value="UniProtKB-UniRule"/>
</dbReference>
<organism evidence="10 11">
    <name type="scientific">Thiohalospira halophila DSM 15071</name>
    <dbReference type="NCBI Taxonomy" id="1123397"/>
    <lineage>
        <taxon>Bacteria</taxon>
        <taxon>Pseudomonadati</taxon>
        <taxon>Pseudomonadota</taxon>
        <taxon>Gammaproteobacteria</taxon>
        <taxon>Thiohalospirales</taxon>
        <taxon>Thiohalospiraceae</taxon>
        <taxon>Thiohalospira</taxon>
    </lineage>
</organism>
<evidence type="ECO:0000256" key="1">
    <source>
        <dbReference type="ARBA" id="ARBA00004141"/>
    </source>
</evidence>
<name>A0A1I1UEY2_9GAMM</name>
<dbReference type="PANTHER" id="PTHR36964:SF1">
    <property type="entry name" value="PROTEIN-METHIONINE-SULFOXIDE REDUCTASE HEME-BINDING SUBUNIT MSRQ"/>
    <property type="match status" value="1"/>
</dbReference>
<keyword evidence="8" id="KW-0479">Metal-binding</keyword>
<dbReference type="PANTHER" id="PTHR36964">
    <property type="entry name" value="PROTEIN-METHIONINE-SULFOXIDE REDUCTASE HEME-BINDING SUBUNIT MSRQ"/>
    <property type="match status" value="1"/>
</dbReference>
<feature type="transmembrane region" description="Helical" evidence="8">
    <location>
        <begin position="113"/>
        <end position="131"/>
    </location>
</feature>
<comment type="cofactor">
    <cofactor evidence="8">
        <name>FMN</name>
        <dbReference type="ChEBI" id="CHEBI:58210"/>
    </cofactor>
    <text evidence="8">Binds 1 FMN per subunit.</text>
</comment>
<evidence type="ECO:0000259" key="9">
    <source>
        <dbReference type="Pfam" id="PF01794"/>
    </source>
</evidence>
<comment type="subunit">
    <text evidence="8">Heterodimer of a catalytic subunit (MsrP) and a heme-binding subunit (MsrQ).</text>
</comment>
<comment type="function">
    <text evidence="8">Part of the MsrPQ system that repairs oxidized periplasmic proteins containing methionine sulfoxide residues (Met-O), using respiratory chain electrons. Thus protects these proteins from oxidative-stress damage caused by reactive species of oxygen and chlorine generated by the host defense mechanisms. MsrPQ is essential for the maintenance of envelope integrity under bleach stress, rescuing a wide series of structurally unrelated periplasmic proteins from methionine oxidation. MsrQ provides electrons for reduction to the reductase catalytic subunit MsrP, using the quinone pool of the respiratory chain.</text>
</comment>
<dbReference type="InterPro" id="IPR022837">
    <property type="entry name" value="MsrQ-like"/>
</dbReference>
<keyword evidence="8" id="KW-0249">Electron transport</keyword>
<accession>A0A1I1UEY2</accession>
<feature type="domain" description="Ferric oxidoreductase" evidence="9">
    <location>
        <begin position="47"/>
        <end position="160"/>
    </location>
</feature>
<evidence type="ECO:0000256" key="5">
    <source>
        <dbReference type="ARBA" id="ARBA00022989"/>
    </source>
</evidence>
<dbReference type="GO" id="GO:0009055">
    <property type="term" value="F:electron transfer activity"/>
    <property type="evidence" value="ECO:0007669"/>
    <property type="project" value="UniProtKB-UniRule"/>
</dbReference>
<sequence>MRRQTVRYRLKPAVFGLASLPALWLVWGAFTGGLGTNPAETLIVESGTWTLRMLLIGLALTPLRGLTGWNWPMQLRRMLGLFAFFYAAAHLTLYLWLDQFFWWTEIARDILERPFITVGLLAFTLLLPLALTSPRAAVKRLGAKRWQALHRLVYPAAVAGVVHHWWIVRADYREAMVHAIIMTLLLGYRLVFGWAPRILQRN</sequence>
<feature type="transmembrane region" description="Helical" evidence="8">
    <location>
        <begin position="175"/>
        <end position="195"/>
    </location>
</feature>
<evidence type="ECO:0000256" key="3">
    <source>
        <dbReference type="ARBA" id="ARBA00022617"/>
    </source>
</evidence>
<evidence type="ECO:0000256" key="2">
    <source>
        <dbReference type="ARBA" id="ARBA00022448"/>
    </source>
</evidence>
<evidence type="ECO:0000313" key="10">
    <source>
        <dbReference type="EMBL" id="SFD66510.1"/>
    </source>
</evidence>
<evidence type="ECO:0000256" key="7">
    <source>
        <dbReference type="ARBA" id="ARBA00023136"/>
    </source>
</evidence>
<feature type="transmembrane region" description="Helical" evidence="8">
    <location>
        <begin position="12"/>
        <end position="29"/>
    </location>
</feature>
<dbReference type="GO" id="GO:0030091">
    <property type="term" value="P:protein repair"/>
    <property type="evidence" value="ECO:0007669"/>
    <property type="project" value="UniProtKB-UniRule"/>
</dbReference>
<dbReference type="GO" id="GO:0016679">
    <property type="term" value="F:oxidoreductase activity, acting on diphenols and related substances as donors"/>
    <property type="evidence" value="ECO:0007669"/>
    <property type="project" value="TreeGrafter"/>
</dbReference>
<feature type="transmembrane region" description="Helical" evidence="8">
    <location>
        <begin position="78"/>
        <end position="97"/>
    </location>
</feature>
<dbReference type="EMBL" id="FOMJ01000007">
    <property type="protein sequence ID" value="SFD66510.1"/>
    <property type="molecule type" value="Genomic_DNA"/>
</dbReference>
<dbReference type="AlphaFoldDB" id="A0A1I1UEY2"/>
<evidence type="ECO:0000313" key="11">
    <source>
        <dbReference type="Proteomes" id="UP000198611"/>
    </source>
</evidence>
<keyword evidence="5 8" id="KW-1133">Transmembrane helix</keyword>